<reference evidence="8" key="2">
    <citation type="submission" date="2013-10" db="EMBL/GenBank/DDBJ databases">
        <authorList>
            <person name="Aslett M."/>
        </authorList>
    </citation>
    <scope>NUCLEOTIDE SEQUENCE [LARGE SCALE GENOMIC DNA]</scope>
    <source>
        <strain evidence="8">Houghton</strain>
    </source>
</reference>
<gene>
    <name evidence="8" type="ORF">ETH_00017160</name>
</gene>
<dbReference type="Proteomes" id="UP000030747">
    <property type="component" value="Unassembled WGS sequence"/>
</dbReference>
<evidence type="ECO:0000256" key="2">
    <source>
        <dbReference type="ARBA" id="ARBA00022679"/>
    </source>
</evidence>
<dbReference type="GO" id="GO:0004674">
    <property type="term" value="F:protein serine/threonine kinase activity"/>
    <property type="evidence" value="ECO:0007669"/>
    <property type="project" value="UniProtKB-EC"/>
</dbReference>
<keyword evidence="3" id="KW-0547">Nucleotide-binding</keyword>
<dbReference type="VEuPathDB" id="ToxoDB:ETH_00017160"/>
<dbReference type="PANTHER" id="PTHR43671">
    <property type="entry name" value="SERINE/THREONINE-PROTEIN KINASE NEK"/>
    <property type="match status" value="1"/>
</dbReference>
<dbReference type="CDD" id="cd14014">
    <property type="entry name" value="STKc_PknB_like"/>
    <property type="match status" value="1"/>
</dbReference>
<organism evidence="8 9">
    <name type="scientific">Eimeria tenella</name>
    <name type="common">Coccidian parasite</name>
    <dbReference type="NCBI Taxonomy" id="5802"/>
    <lineage>
        <taxon>Eukaryota</taxon>
        <taxon>Sar</taxon>
        <taxon>Alveolata</taxon>
        <taxon>Apicomplexa</taxon>
        <taxon>Conoidasida</taxon>
        <taxon>Coccidia</taxon>
        <taxon>Eucoccidiorida</taxon>
        <taxon>Eimeriorina</taxon>
        <taxon>Eimeriidae</taxon>
        <taxon>Eimeria</taxon>
    </lineage>
</organism>
<dbReference type="OrthoDB" id="10252354at2759"/>
<evidence type="ECO:0000259" key="7">
    <source>
        <dbReference type="PROSITE" id="PS50011"/>
    </source>
</evidence>
<dbReference type="SMART" id="SM00220">
    <property type="entry name" value="S_TKc"/>
    <property type="match status" value="1"/>
</dbReference>
<dbReference type="EMBL" id="HG674448">
    <property type="protein sequence ID" value="CDJ39533.1"/>
    <property type="molecule type" value="Genomic_DNA"/>
</dbReference>
<name>U6KRJ1_EIMTE</name>
<dbReference type="GeneID" id="25252577"/>
<dbReference type="InterPro" id="IPR050660">
    <property type="entry name" value="NEK_Ser/Thr_kinase"/>
</dbReference>
<dbReference type="RefSeq" id="XP_013230288.1">
    <property type="nucleotide sequence ID" value="XM_013374834.1"/>
</dbReference>
<feature type="domain" description="Protein kinase" evidence="7">
    <location>
        <begin position="423"/>
        <end position="717"/>
    </location>
</feature>
<evidence type="ECO:0000313" key="8">
    <source>
        <dbReference type="EMBL" id="CDJ39533.1"/>
    </source>
</evidence>
<keyword evidence="2" id="KW-0808">Transferase</keyword>
<dbReference type="PROSITE" id="PS50011">
    <property type="entry name" value="PROTEIN_KINASE_DOM"/>
    <property type="match status" value="1"/>
</dbReference>
<dbReference type="PANTHER" id="PTHR43671:SF13">
    <property type="entry name" value="SERINE_THREONINE-PROTEIN KINASE NEK2"/>
    <property type="match status" value="1"/>
</dbReference>
<reference evidence="8" key="1">
    <citation type="submission" date="2013-10" db="EMBL/GenBank/DDBJ databases">
        <title>Genomic analysis of the causative agents of coccidiosis in chickens.</title>
        <authorList>
            <person name="Reid A.J."/>
            <person name="Blake D."/>
            <person name="Billington K."/>
            <person name="Browne H."/>
            <person name="Dunn M."/>
            <person name="Hung S."/>
            <person name="Kawahara F."/>
            <person name="Miranda-Saavedra D."/>
            <person name="Mourier T."/>
            <person name="Nagra H."/>
            <person name="Otto T.D."/>
            <person name="Rawlings N."/>
            <person name="Sanchez A."/>
            <person name="Sanders M."/>
            <person name="Subramaniam C."/>
            <person name="Tay Y."/>
            <person name="Dear P."/>
            <person name="Doerig C."/>
            <person name="Gruber A."/>
            <person name="Parkinson J."/>
            <person name="Shirley M."/>
            <person name="Wan K.L."/>
            <person name="Berriman M."/>
            <person name="Tomley F."/>
            <person name="Pain A."/>
        </authorList>
    </citation>
    <scope>NUCLEOTIDE SEQUENCE [LARGE SCALE GENOMIC DNA]</scope>
    <source>
        <strain evidence="8">Houghton</strain>
    </source>
</reference>
<dbReference type="AlphaFoldDB" id="U6KRJ1"/>
<dbReference type="EC" id="2.7.11.1" evidence="1"/>
<dbReference type="InterPro" id="IPR000719">
    <property type="entry name" value="Prot_kinase_dom"/>
</dbReference>
<dbReference type="PROSITE" id="PS00108">
    <property type="entry name" value="PROTEIN_KINASE_ST"/>
    <property type="match status" value="1"/>
</dbReference>
<feature type="region of interest" description="Disordered" evidence="6">
    <location>
        <begin position="354"/>
        <end position="378"/>
    </location>
</feature>
<evidence type="ECO:0000256" key="4">
    <source>
        <dbReference type="ARBA" id="ARBA00022777"/>
    </source>
</evidence>
<dbReference type="VEuPathDB" id="ToxoDB:ETH2_1037500"/>
<evidence type="ECO:0000256" key="3">
    <source>
        <dbReference type="ARBA" id="ARBA00022741"/>
    </source>
</evidence>
<evidence type="ECO:0000256" key="6">
    <source>
        <dbReference type="SAM" id="MobiDB-lite"/>
    </source>
</evidence>
<dbReference type="SUPFAM" id="SSF56112">
    <property type="entry name" value="Protein kinase-like (PK-like)"/>
    <property type="match status" value="1"/>
</dbReference>
<keyword evidence="4 8" id="KW-0418">Kinase</keyword>
<sequence>MAGSFVHDEPRDLSALDVEWGAPASPCLGPMAPAAYGVWSPALSPMTPSVGAYGGRPSCLKRSPQLPLAGQPANPAYGRLQIFCPDRAERSRGVGGKTSGCDGCFLMSPRCSFKESSRVQSPSKYELAAVTALCKTPLLSRSSPRRRTPKKLRFPAAASFIPSRHLPAGADGLAVVCNTPLSTIRRPNRTMRRSESPARAALKASECSQKARLRPFQAVPRAQPQWETRGLRACRNWLHREPPESPPREAGESVFPLLPAKGVSASFRWRSRQPEGATCGEPLRSPDASVYCGAATVPPVMGRYQNRFCMESMPSRSPLYHGEAGYSHVKAVEAYSSMRHPPISFASRSRGILPMTTLPESGDQKATEDSQAQAEDPRADVVTVYSTDRFWALMETLVELQKGPTSLHSSSVTFDSVLLPGGELQYSLIEQGSFGKVFVGSHLGTKVAIKVPVESMLRTDPAGVMERTLNEWRILSVCQHPNVVSLVGGIVHGPFDVWLVTKLAKGSDLHSRKYSRDPQVQRFISPQNGLYMCRQLAAVVAYLHTPIPGKKPVVVHRDIKPENVLIADDWRIQLCDFGDAEASPDGRVSRISGATWFYAPAELLRCSPVESMMADSGAQLPPFDEKWDIWSMGCVFHEMLGFLNPMHVHISSRDSPSIIYQKLKSKAIAGALVPEIAEEIRGIARAIILRCLNPDPRARPSAVEVLQMWSARDEDILKDIHLRPASPQANMFMGSSCSSEQCSSGAVYEPQQLLGDAPSSYPAHDLPCTRGSADWEAGNVPYGQSLSSSNEHVSTGAAVASVQENRASETPWSTMPSKAPTQLPLLAERSPVPKEGARFVPQQVRAAAQWQ</sequence>
<evidence type="ECO:0000313" key="9">
    <source>
        <dbReference type="Proteomes" id="UP000030747"/>
    </source>
</evidence>
<dbReference type="Pfam" id="PF00069">
    <property type="entry name" value="Pkinase"/>
    <property type="match status" value="1"/>
</dbReference>
<dbReference type="Gene3D" id="3.30.200.20">
    <property type="entry name" value="Phosphorylase Kinase, domain 1"/>
    <property type="match status" value="1"/>
</dbReference>
<dbReference type="InterPro" id="IPR011009">
    <property type="entry name" value="Kinase-like_dom_sf"/>
</dbReference>
<proteinExistence type="predicted"/>
<protein>
    <recommendedName>
        <fullName evidence="1">non-specific serine/threonine protein kinase</fullName>
        <ecNumber evidence="1">2.7.11.1</ecNumber>
    </recommendedName>
</protein>
<accession>U6KRJ1</accession>
<dbReference type="InterPro" id="IPR008271">
    <property type="entry name" value="Ser/Thr_kinase_AS"/>
</dbReference>
<evidence type="ECO:0000256" key="1">
    <source>
        <dbReference type="ARBA" id="ARBA00012513"/>
    </source>
</evidence>
<evidence type="ECO:0000256" key="5">
    <source>
        <dbReference type="ARBA" id="ARBA00022840"/>
    </source>
</evidence>
<keyword evidence="9" id="KW-1185">Reference proteome</keyword>
<dbReference type="Gene3D" id="1.10.510.10">
    <property type="entry name" value="Transferase(Phosphotransferase) domain 1"/>
    <property type="match status" value="1"/>
</dbReference>
<keyword evidence="5" id="KW-0067">ATP-binding</keyword>
<dbReference type="GO" id="GO:0005524">
    <property type="term" value="F:ATP binding"/>
    <property type="evidence" value="ECO:0007669"/>
    <property type="project" value="UniProtKB-KW"/>
</dbReference>